<keyword evidence="2" id="KW-1185">Reference proteome</keyword>
<evidence type="ECO:0000313" key="1">
    <source>
        <dbReference type="EMBL" id="QIN77518.1"/>
    </source>
</evidence>
<dbReference type="EMBL" id="CP045121">
    <property type="protein sequence ID" value="QIN77518.1"/>
    <property type="molecule type" value="Genomic_DNA"/>
</dbReference>
<dbReference type="KEGG" id="rmar:GBA65_02250"/>
<gene>
    <name evidence="1" type="ORF">GBA65_02250</name>
</gene>
<dbReference type="RefSeq" id="WP_166395200.1">
    <property type="nucleotide sequence ID" value="NZ_CP045121.1"/>
</dbReference>
<dbReference type="AlphaFoldDB" id="A0A6G8PSP2"/>
<sequence>MASVEGLVKAYERFVSLPWGKSVAPQQRVWFALYDPRDERRLRVRIGAFEAATVRSDHAWIACDLTDEFARWMSAHDYRESYFESPEDLGGMVLDEFADHVAETVKQALASPSAGPESVVALYGIASLFGFVRVSRLMEMVAPHARGRLLVFFPGEHDNGNYRLLDARDGWNYLAVPVTAQEGIPL</sequence>
<proteinExistence type="predicted"/>
<protein>
    <submittedName>
        <fullName evidence="1">DUF1788 domain-containing protein</fullName>
    </submittedName>
</protein>
<reference evidence="1 2" key="1">
    <citation type="submission" date="2019-10" db="EMBL/GenBank/DDBJ databases">
        <title>Rubrobacter sp nov SCSIO 52915 isolated from a deep-sea sediment in the South China Sea.</title>
        <authorList>
            <person name="Chen R.W."/>
        </authorList>
    </citation>
    <scope>NUCLEOTIDE SEQUENCE [LARGE SCALE GENOMIC DNA]</scope>
    <source>
        <strain evidence="1 2">SCSIO 52915</strain>
    </source>
</reference>
<name>A0A6G8PSP2_9ACTN</name>
<evidence type="ECO:0000313" key="2">
    <source>
        <dbReference type="Proteomes" id="UP000502706"/>
    </source>
</evidence>
<dbReference type="Proteomes" id="UP000502706">
    <property type="component" value="Chromosome"/>
</dbReference>
<accession>A0A6G8PSP2</accession>
<organism evidence="1 2">
    <name type="scientific">Rubrobacter marinus</name>
    <dbReference type="NCBI Taxonomy" id="2653852"/>
    <lineage>
        <taxon>Bacteria</taxon>
        <taxon>Bacillati</taxon>
        <taxon>Actinomycetota</taxon>
        <taxon>Rubrobacteria</taxon>
        <taxon>Rubrobacterales</taxon>
        <taxon>Rubrobacteraceae</taxon>
        <taxon>Rubrobacter</taxon>
    </lineage>
</organism>